<evidence type="ECO:0000313" key="4">
    <source>
        <dbReference type="Proteomes" id="UP000290848"/>
    </source>
</evidence>
<accession>A0A4Q0M5C8</accession>
<feature type="domain" description="DUF2147" evidence="2">
    <location>
        <begin position="30"/>
        <end position="123"/>
    </location>
</feature>
<organism evidence="3 4">
    <name type="scientific">Arcticibacter tournemirensis</name>
    <dbReference type="NCBI Taxonomy" id="699437"/>
    <lineage>
        <taxon>Bacteria</taxon>
        <taxon>Pseudomonadati</taxon>
        <taxon>Bacteroidota</taxon>
        <taxon>Sphingobacteriia</taxon>
        <taxon>Sphingobacteriales</taxon>
        <taxon>Sphingobacteriaceae</taxon>
        <taxon>Arcticibacter</taxon>
    </lineage>
</organism>
<dbReference type="RefSeq" id="WP_128770629.1">
    <property type="nucleotide sequence ID" value="NZ_RXOC01000012.1"/>
</dbReference>
<sequence length="127" mass="14219">MKKFKMTTLIVGMLFLAKGLSAQTADAVLGVFENAEGSRKMEIYKENNQYFGKIVWQSTTKGKVKAGTVLLKGFTYENGKWNGKLYVPARDNDYPAALTLPDSNTLRITVKAGFTSRDKDWKRITGK</sequence>
<evidence type="ECO:0000256" key="1">
    <source>
        <dbReference type="SAM" id="SignalP"/>
    </source>
</evidence>
<feature type="chain" id="PRO_5020957614" evidence="1">
    <location>
        <begin position="25"/>
        <end position="127"/>
    </location>
</feature>
<feature type="signal peptide" evidence="1">
    <location>
        <begin position="1"/>
        <end position="24"/>
    </location>
</feature>
<protein>
    <submittedName>
        <fullName evidence="3">DUF2147 domain-containing protein</fullName>
    </submittedName>
</protein>
<dbReference type="Gene3D" id="2.40.128.520">
    <property type="match status" value="1"/>
</dbReference>
<evidence type="ECO:0000259" key="2">
    <source>
        <dbReference type="Pfam" id="PF09917"/>
    </source>
</evidence>
<evidence type="ECO:0000313" key="3">
    <source>
        <dbReference type="EMBL" id="RXF68200.1"/>
    </source>
</evidence>
<keyword evidence="1" id="KW-0732">Signal</keyword>
<dbReference type="InterPro" id="IPR019223">
    <property type="entry name" value="DUF2147"/>
</dbReference>
<comment type="caution">
    <text evidence="3">The sequence shown here is derived from an EMBL/GenBank/DDBJ whole genome shotgun (WGS) entry which is preliminary data.</text>
</comment>
<proteinExistence type="predicted"/>
<reference evidence="3 4" key="1">
    <citation type="submission" date="2018-12" db="EMBL/GenBank/DDBJ databases">
        <title>The Draft Genome Sequence of the Soil Bacterium Pedobacter tournemirensis R1.</title>
        <authorList>
            <person name="He J."/>
        </authorList>
    </citation>
    <scope>NUCLEOTIDE SEQUENCE [LARGE SCALE GENOMIC DNA]</scope>
    <source>
        <strain evidence="3 4">R1</strain>
    </source>
</reference>
<gene>
    <name evidence="3" type="ORF">EKH83_16835</name>
</gene>
<dbReference type="AlphaFoldDB" id="A0A4Q0M5C8"/>
<dbReference type="Pfam" id="PF09917">
    <property type="entry name" value="DUF2147"/>
    <property type="match status" value="1"/>
</dbReference>
<name>A0A4Q0M5C8_9SPHI</name>
<dbReference type="Proteomes" id="UP000290848">
    <property type="component" value="Unassembled WGS sequence"/>
</dbReference>
<dbReference type="EMBL" id="RXOC01000012">
    <property type="protein sequence ID" value="RXF68200.1"/>
    <property type="molecule type" value="Genomic_DNA"/>
</dbReference>